<dbReference type="SUPFAM" id="SSF53474">
    <property type="entry name" value="alpha/beta-Hydrolases"/>
    <property type="match status" value="1"/>
</dbReference>
<dbReference type="InterPro" id="IPR029058">
    <property type="entry name" value="AB_hydrolase_fold"/>
</dbReference>
<accession>A0A3G9GCP6</accession>
<name>A0A3G9GCP6_9NEIS</name>
<comment type="similarity">
    <text evidence="1">Belongs to the esterase D family.</text>
</comment>
<proteinExistence type="inferred from homology"/>
<sequence length="285" mass="30782">MAFGLSAVSAAAGWQVLTPQAGQQIDLQSRSNGVSYRIMVSRPDTPAPAEGYPVLYVLDGNAAFPVAAFIARGIARRSSETGLVPPLVVAVAYPQQDDFNYDGRARDYTPSAPGQPLAAAYGGAERFFQFLQTELKPLIRSRFPVDARRQGIFGHSFGGLFVSYVCLKYPQAFSTCLASSPSLWWENQMVLDQLPTAVPADGLPAFQLTVGALEDELPAGKLSAERRAALLSRPMIAPARKLAQALQALPGQAGRVRFQVLEGENHGFAWLPALARGMEFFVQQP</sequence>
<gene>
    <name evidence="3" type="ORF">DLM_0933</name>
</gene>
<dbReference type="PANTHER" id="PTHR40841">
    <property type="entry name" value="SIDEROPHORE TRIACETYLFUSARININE C ESTERASE"/>
    <property type="match status" value="1"/>
</dbReference>
<dbReference type="EMBL" id="AP018823">
    <property type="protein sequence ID" value="BBF84573.1"/>
    <property type="molecule type" value="Genomic_DNA"/>
</dbReference>
<dbReference type="InterPro" id="IPR000801">
    <property type="entry name" value="Esterase-like"/>
</dbReference>
<dbReference type="KEGG" id="amah:DLM_0933"/>
<protein>
    <submittedName>
        <fullName evidence="3">IroE protein</fullName>
    </submittedName>
</protein>
<reference evidence="4" key="3">
    <citation type="journal article" date="2017" name="Plant Physiol. Biochem.">
        <title>Differential oxidative and antioxidative response of duckweed Lemna minor toward plant growth promoting/inhibiting bacteria.</title>
        <authorList>
            <person name="Ishizawa H."/>
            <person name="Kuroda M."/>
            <person name="Morikawa M."/>
            <person name="Ike M."/>
        </authorList>
    </citation>
    <scope>NUCLEOTIDE SEQUENCE [LARGE SCALE GENOMIC DNA]</scope>
    <source>
        <strain evidence="4">H3</strain>
    </source>
</reference>
<keyword evidence="2" id="KW-0378">Hydrolase</keyword>
<dbReference type="InterPro" id="IPR052558">
    <property type="entry name" value="Siderophore_Hydrolase_D"/>
</dbReference>
<dbReference type="Pfam" id="PF00756">
    <property type="entry name" value="Esterase"/>
    <property type="match status" value="1"/>
</dbReference>
<evidence type="ECO:0000313" key="4">
    <source>
        <dbReference type="Proteomes" id="UP000198290"/>
    </source>
</evidence>
<keyword evidence="4" id="KW-1185">Reference proteome</keyword>
<reference evidence="3 4" key="2">
    <citation type="journal article" date="2017" name="Genome Announc.">
        <title>Draft genome sequence of Aquitalea magnusonii strain H3, a plant growth-promoting bacterium of duckweed Lemna minor.</title>
        <authorList>
            <person name="Ishizawa H."/>
            <person name="Kuroda M."/>
            <person name="Ike M."/>
        </authorList>
    </citation>
    <scope>NUCLEOTIDE SEQUENCE [LARGE SCALE GENOMIC DNA]</scope>
    <source>
        <strain evidence="3 4">H3</strain>
    </source>
</reference>
<dbReference type="Gene3D" id="3.40.50.1820">
    <property type="entry name" value="alpha/beta hydrolase"/>
    <property type="match status" value="1"/>
</dbReference>
<evidence type="ECO:0000313" key="3">
    <source>
        <dbReference type="EMBL" id="BBF84573.1"/>
    </source>
</evidence>
<organism evidence="3 4">
    <name type="scientific">Aquitalea magnusonii</name>
    <dbReference type="NCBI Taxonomy" id="332411"/>
    <lineage>
        <taxon>Bacteria</taxon>
        <taxon>Pseudomonadati</taxon>
        <taxon>Pseudomonadota</taxon>
        <taxon>Betaproteobacteria</taxon>
        <taxon>Neisseriales</taxon>
        <taxon>Chromobacteriaceae</taxon>
        <taxon>Aquitalea</taxon>
    </lineage>
</organism>
<dbReference type="GO" id="GO:0016788">
    <property type="term" value="F:hydrolase activity, acting on ester bonds"/>
    <property type="evidence" value="ECO:0007669"/>
    <property type="project" value="TreeGrafter"/>
</dbReference>
<reference evidence="4" key="1">
    <citation type="journal article" date="2017" name="Biotechnol. Biofuels">
        <title>Evaluation of environmental bacterial communities as a factor affecting the growth of duckweed Lemna minor.</title>
        <authorList>
            <person name="Ishizawa H."/>
            <person name="Kuroda M."/>
            <person name="Morikawa M."/>
            <person name="Ike M."/>
        </authorList>
    </citation>
    <scope>NUCLEOTIDE SEQUENCE [LARGE SCALE GENOMIC DNA]</scope>
    <source>
        <strain evidence="4">H3</strain>
    </source>
</reference>
<dbReference type="AlphaFoldDB" id="A0A3G9GCP6"/>
<dbReference type="Proteomes" id="UP000198290">
    <property type="component" value="Chromosome"/>
</dbReference>
<dbReference type="PANTHER" id="PTHR40841:SF2">
    <property type="entry name" value="SIDEROPHORE-DEGRADING ESTERASE (EUROFUNG)"/>
    <property type="match status" value="1"/>
</dbReference>
<evidence type="ECO:0000256" key="2">
    <source>
        <dbReference type="ARBA" id="ARBA00022801"/>
    </source>
</evidence>
<evidence type="ECO:0000256" key="1">
    <source>
        <dbReference type="ARBA" id="ARBA00005622"/>
    </source>
</evidence>